<accession>B6XBD5</accession>
<name>B6XBD5_9GAMM</name>
<evidence type="ECO:0000313" key="1">
    <source>
        <dbReference type="EMBL" id="EEB47292.1"/>
    </source>
</evidence>
<proteinExistence type="predicted"/>
<dbReference type="RefSeq" id="WP_006657608.1">
    <property type="nucleotide sequence ID" value="NZ_ABXW01000011.1"/>
</dbReference>
<gene>
    <name evidence="1" type="ORF">PROVALCAL_00633</name>
</gene>
<sequence length="86" mass="9864">MNPDEFIRKNIIKKLIELGYQDGVALELAADEGVSHFRRCSQASRRGAIFDDCYHVAKTWIDKYGSKPAMVSKRRAKQTIKQVSMF</sequence>
<protein>
    <submittedName>
        <fullName evidence="1">Uncharacterized protein</fullName>
    </submittedName>
</protein>
<reference evidence="1 2" key="2">
    <citation type="submission" date="2008-10" db="EMBL/GenBank/DDBJ databases">
        <authorList>
            <person name="Fulton L."/>
            <person name="Clifton S."/>
            <person name="Fulton B."/>
            <person name="Xu J."/>
            <person name="Minx P."/>
            <person name="Pepin K.H."/>
            <person name="Johnson M."/>
            <person name="Bhonagiri V."/>
            <person name="Nash W.E."/>
            <person name="Mardis E.R."/>
            <person name="Wilson R.K."/>
        </authorList>
    </citation>
    <scope>NUCLEOTIDE SEQUENCE [LARGE SCALE GENOMIC DNA]</scope>
    <source>
        <strain evidence="1 2">DSM 30120</strain>
    </source>
</reference>
<reference evidence="1 2" key="1">
    <citation type="submission" date="2008-10" db="EMBL/GenBank/DDBJ databases">
        <title>Draft genome sequence of Providencia alcalifaciens (DSM 30120).</title>
        <authorList>
            <person name="Sudarsanam P."/>
            <person name="Ley R."/>
            <person name="Guruge J."/>
            <person name="Turnbaugh P.J."/>
            <person name="Mahowald M."/>
            <person name="Liep D."/>
            <person name="Gordon J."/>
        </authorList>
    </citation>
    <scope>NUCLEOTIDE SEQUENCE [LARGE SCALE GENOMIC DNA]</scope>
    <source>
        <strain evidence="1 2">DSM 30120</strain>
    </source>
</reference>
<evidence type="ECO:0000313" key="2">
    <source>
        <dbReference type="Proteomes" id="UP000003729"/>
    </source>
</evidence>
<dbReference type="Proteomes" id="UP000003729">
    <property type="component" value="Unassembled WGS sequence"/>
</dbReference>
<organism evidence="1 2">
    <name type="scientific">Providencia alcalifaciens DSM 30120</name>
    <dbReference type="NCBI Taxonomy" id="520999"/>
    <lineage>
        <taxon>Bacteria</taxon>
        <taxon>Pseudomonadati</taxon>
        <taxon>Pseudomonadota</taxon>
        <taxon>Gammaproteobacteria</taxon>
        <taxon>Enterobacterales</taxon>
        <taxon>Morganellaceae</taxon>
        <taxon>Providencia</taxon>
    </lineage>
</organism>
<dbReference type="EMBL" id="ABXW01000011">
    <property type="protein sequence ID" value="EEB47292.1"/>
    <property type="molecule type" value="Genomic_DNA"/>
</dbReference>
<dbReference type="AlphaFoldDB" id="B6XBD5"/>
<comment type="caution">
    <text evidence="1">The sequence shown here is derived from an EMBL/GenBank/DDBJ whole genome shotgun (WGS) entry which is preliminary data.</text>
</comment>